<evidence type="ECO:0000256" key="3">
    <source>
        <dbReference type="PROSITE-ProRule" id="PRU00339"/>
    </source>
</evidence>
<evidence type="ECO:0000256" key="4">
    <source>
        <dbReference type="SAM" id="Phobius"/>
    </source>
</evidence>
<dbReference type="InterPro" id="IPR036279">
    <property type="entry name" value="5-3_exonuclease_C_sf"/>
</dbReference>
<dbReference type="InterPro" id="IPR029060">
    <property type="entry name" value="PIN-like_dom_sf"/>
</dbReference>
<evidence type="ECO:0000256" key="2">
    <source>
        <dbReference type="ARBA" id="ARBA00022801"/>
    </source>
</evidence>
<dbReference type="SMART" id="SM00028">
    <property type="entry name" value="TPR"/>
    <property type="match status" value="2"/>
</dbReference>
<dbReference type="Proteomes" id="UP000467840">
    <property type="component" value="Chromosome 18"/>
</dbReference>
<dbReference type="InterPro" id="IPR019734">
    <property type="entry name" value="TPR_rpt"/>
</dbReference>
<feature type="domain" description="5'-3' exonuclease" evidence="5">
    <location>
        <begin position="91"/>
        <end position="355"/>
    </location>
</feature>
<dbReference type="Pfam" id="PF02739">
    <property type="entry name" value="5_3_exonuc_N"/>
    <property type="match status" value="1"/>
</dbReference>
<feature type="repeat" description="TPR" evidence="3">
    <location>
        <begin position="561"/>
        <end position="594"/>
    </location>
</feature>
<dbReference type="SUPFAM" id="SSF48452">
    <property type="entry name" value="TPR-like"/>
    <property type="match status" value="1"/>
</dbReference>
<name>A0A6A6LCU0_HEVBR</name>
<gene>
    <name evidence="6" type="ORF">GH714_023533</name>
</gene>
<dbReference type="InterPro" id="IPR011990">
    <property type="entry name" value="TPR-like_helical_dom_sf"/>
</dbReference>
<dbReference type="Pfam" id="PF01367">
    <property type="entry name" value="5_3_exonuc"/>
    <property type="match status" value="1"/>
</dbReference>
<dbReference type="FunFam" id="1.10.150.20:FF:000042">
    <property type="entry name" value="5'-3' exonuclease family protein"/>
    <property type="match status" value="1"/>
</dbReference>
<dbReference type="GO" id="GO:0003677">
    <property type="term" value="F:DNA binding"/>
    <property type="evidence" value="ECO:0007669"/>
    <property type="project" value="InterPro"/>
</dbReference>
<feature type="repeat" description="TPR" evidence="3">
    <location>
        <begin position="595"/>
        <end position="628"/>
    </location>
</feature>
<dbReference type="SUPFAM" id="SSF88723">
    <property type="entry name" value="PIN domain-like"/>
    <property type="match status" value="1"/>
</dbReference>
<dbReference type="Pfam" id="PF13432">
    <property type="entry name" value="TPR_16"/>
    <property type="match status" value="1"/>
</dbReference>
<dbReference type="SUPFAM" id="SSF47807">
    <property type="entry name" value="5' to 3' exonuclease, C-terminal subdomain"/>
    <property type="match status" value="1"/>
</dbReference>
<dbReference type="GO" id="GO:0017108">
    <property type="term" value="F:5'-flap endonuclease activity"/>
    <property type="evidence" value="ECO:0007669"/>
    <property type="project" value="InterPro"/>
</dbReference>
<dbReference type="PANTHER" id="PTHR42646:SF4">
    <property type="entry name" value="5'-3' EXONUCLEASE FAMILY PROTEIN"/>
    <property type="match status" value="1"/>
</dbReference>
<dbReference type="InterPro" id="IPR038969">
    <property type="entry name" value="FEN"/>
</dbReference>
<dbReference type="Gene3D" id="1.25.40.10">
    <property type="entry name" value="Tetratricopeptide repeat domain"/>
    <property type="match status" value="1"/>
</dbReference>
<dbReference type="CDD" id="cd09859">
    <property type="entry name" value="PIN_53EXO"/>
    <property type="match status" value="1"/>
</dbReference>
<evidence type="ECO:0000313" key="6">
    <source>
        <dbReference type="EMBL" id="KAF2297439.1"/>
    </source>
</evidence>
<protein>
    <recommendedName>
        <fullName evidence="5">5'-3' exonuclease domain-containing protein</fullName>
    </recommendedName>
</protein>
<dbReference type="EMBL" id="JAAGAX010000012">
    <property type="protein sequence ID" value="KAF2297439.1"/>
    <property type="molecule type" value="Genomic_DNA"/>
</dbReference>
<evidence type="ECO:0000259" key="5">
    <source>
        <dbReference type="SMART" id="SM00475"/>
    </source>
</evidence>
<dbReference type="PROSITE" id="PS50005">
    <property type="entry name" value="TPR"/>
    <property type="match status" value="2"/>
</dbReference>
<proteinExistence type="predicted"/>
<dbReference type="InterPro" id="IPR020046">
    <property type="entry name" value="5-3_exonucl_a-hlix_arch_N"/>
</dbReference>
<dbReference type="InterPro" id="IPR002421">
    <property type="entry name" value="5-3_exonuclease"/>
</dbReference>
<dbReference type="PANTHER" id="PTHR42646">
    <property type="entry name" value="FLAP ENDONUCLEASE XNI"/>
    <property type="match status" value="1"/>
</dbReference>
<feature type="transmembrane region" description="Helical" evidence="4">
    <location>
        <begin position="474"/>
        <end position="496"/>
    </location>
</feature>
<dbReference type="FunFam" id="3.40.50.1010:FF:000027">
    <property type="entry name" value="5'-3' exonuclease family protein"/>
    <property type="match status" value="1"/>
</dbReference>
<dbReference type="InterPro" id="IPR020045">
    <property type="entry name" value="DNA_polI_H3TH"/>
</dbReference>
<keyword evidence="7" id="KW-1185">Reference proteome</keyword>
<evidence type="ECO:0000313" key="7">
    <source>
        <dbReference type="Proteomes" id="UP000467840"/>
    </source>
</evidence>
<keyword evidence="2" id="KW-0378">Hydrolase</keyword>
<dbReference type="GO" id="GO:0033567">
    <property type="term" value="P:DNA replication, Okazaki fragment processing"/>
    <property type="evidence" value="ECO:0007669"/>
    <property type="project" value="InterPro"/>
</dbReference>
<dbReference type="AlphaFoldDB" id="A0A6A6LCU0"/>
<evidence type="ECO:0000256" key="1">
    <source>
        <dbReference type="ARBA" id="ARBA00022722"/>
    </source>
</evidence>
<sequence>MLKMVEAAMVTQVHVKPPLSTTPYVCISTGNLRRKTRGTKVAKSCKAWKLIAAASTSSSSSSGSFNRTVGEQLFRGNEISGNKKERSKSKKRVFFLDVNPLCYAGSTPSLDFFGYWISLFFSQVSLSDPVIAVLDGEGGSEHRRQLLPSYKAHRRKFLSQLSACHKFSMDHVRRSQVVIDVLRKCNVPVVKMEGHEADDVVATLVGQVLQRGYRVVIASPDKDFKQLISEDVQIVLPVTELKRWSFYTVKHYNAQYNCDPCSDLSFRCIMGDEVDGVPGIQNMAPGFGRKTALKLLKKHGSLENLLNAAAVRTVGKQYAQDALTKHADFLRRNYEVLALKRDVDVHLQEEWLIERDRCNDSIILSNFLKVLFQRCSSPDLATFRPGHGLNVRKYLNLLIHQKELAIGSYDSTRSENFSRHLSNIKDNVHLKRLLIWLSTFSCGQISLLISAKVAHAHENIREDVLYDVGELFELGIQLSYLLLLLALLGVGTFFVIRQVLVRRELDLSAKELQEQVRSGDASATELFELGAVMLRRKFYPAATKFLLQAIEKWDGDDQDLAQVYNALGVNYVRDGKLDKGIAQFETAVKLQPGYVTAWNNLGDAYEKKKDLKSALKAFEEVLLFDPNNKVARPRRDALKDRVQMYKGVPVKSKDR</sequence>
<dbReference type="SMART" id="SM00475">
    <property type="entry name" value="53EXOc"/>
    <property type="match status" value="1"/>
</dbReference>
<dbReference type="Gene3D" id="1.10.150.20">
    <property type="entry name" value="5' to 3' exonuclease, C-terminal subdomain"/>
    <property type="match status" value="1"/>
</dbReference>
<dbReference type="Gene3D" id="3.40.50.1010">
    <property type="entry name" value="5'-nuclease"/>
    <property type="match status" value="1"/>
</dbReference>
<keyword evidence="4" id="KW-1133">Transmembrane helix</keyword>
<dbReference type="PROSITE" id="PS50293">
    <property type="entry name" value="TPR_REGION"/>
    <property type="match status" value="1"/>
</dbReference>
<dbReference type="GO" id="GO:0008409">
    <property type="term" value="F:5'-3' exonuclease activity"/>
    <property type="evidence" value="ECO:0007669"/>
    <property type="project" value="InterPro"/>
</dbReference>
<reference evidence="6 7" key="1">
    <citation type="journal article" date="2020" name="Mol. Plant">
        <title>The Chromosome-Based Rubber Tree Genome Provides New Insights into Spurge Genome Evolution and Rubber Biosynthesis.</title>
        <authorList>
            <person name="Liu J."/>
            <person name="Shi C."/>
            <person name="Shi C.C."/>
            <person name="Li W."/>
            <person name="Zhang Q.J."/>
            <person name="Zhang Y."/>
            <person name="Li K."/>
            <person name="Lu H.F."/>
            <person name="Shi C."/>
            <person name="Zhu S.T."/>
            <person name="Xiao Z.Y."/>
            <person name="Nan H."/>
            <person name="Yue Y."/>
            <person name="Zhu X.G."/>
            <person name="Wu Y."/>
            <person name="Hong X.N."/>
            <person name="Fan G.Y."/>
            <person name="Tong Y."/>
            <person name="Zhang D."/>
            <person name="Mao C.L."/>
            <person name="Liu Y.L."/>
            <person name="Hao S.J."/>
            <person name="Liu W.Q."/>
            <person name="Lv M.Q."/>
            <person name="Zhang H.B."/>
            <person name="Liu Y."/>
            <person name="Hu-Tang G.R."/>
            <person name="Wang J.P."/>
            <person name="Wang J.H."/>
            <person name="Sun Y.H."/>
            <person name="Ni S.B."/>
            <person name="Chen W.B."/>
            <person name="Zhang X.C."/>
            <person name="Jiao Y.N."/>
            <person name="Eichler E.E."/>
            <person name="Li G.H."/>
            <person name="Liu X."/>
            <person name="Gao L.Z."/>
        </authorList>
    </citation>
    <scope>NUCLEOTIDE SEQUENCE [LARGE SCALE GENOMIC DNA]</scope>
    <source>
        <strain evidence="7">cv. GT1</strain>
        <tissue evidence="6">Leaf</tissue>
    </source>
</reference>
<keyword evidence="4" id="KW-0812">Transmembrane</keyword>
<organism evidence="6 7">
    <name type="scientific">Hevea brasiliensis</name>
    <name type="common">Para rubber tree</name>
    <name type="synonym">Siphonia brasiliensis</name>
    <dbReference type="NCBI Taxonomy" id="3981"/>
    <lineage>
        <taxon>Eukaryota</taxon>
        <taxon>Viridiplantae</taxon>
        <taxon>Streptophyta</taxon>
        <taxon>Embryophyta</taxon>
        <taxon>Tracheophyta</taxon>
        <taxon>Spermatophyta</taxon>
        <taxon>Magnoliopsida</taxon>
        <taxon>eudicotyledons</taxon>
        <taxon>Gunneridae</taxon>
        <taxon>Pentapetalae</taxon>
        <taxon>rosids</taxon>
        <taxon>fabids</taxon>
        <taxon>Malpighiales</taxon>
        <taxon>Euphorbiaceae</taxon>
        <taxon>Crotonoideae</taxon>
        <taxon>Micrandreae</taxon>
        <taxon>Hevea</taxon>
    </lineage>
</organism>
<keyword evidence="4" id="KW-0472">Membrane</keyword>
<comment type="caution">
    <text evidence="6">The sequence shown here is derived from an EMBL/GenBank/DDBJ whole genome shotgun (WGS) entry which is preliminary data.</text>
</comment>
<keyword evidence="1" id="KW-0540">Nuclease</keyword>
<keyword evidence="3" id="KW-0802">TPR repeat</keyword>
<dbReference type="CDD" id="cd09898">
    <property type="entry name" value="H3TH_53EXO"/>
    <property type="match status" value="1"/>
</dbReference>
<accession>A0A6A6LCU0</accession>